<dbReference type="AlphaFoldDB" id="A0A845L4H7"/>
<evidence type="ECO:0000313" key="2">
    <source>
        <dbReference type="Proteomes" id="UP000463470"/>
    </source>
</evidence>
<comment type="caution">
    <text evidence="1">The sequence shown here is derived from an EMBL/GenBank/DDBJ whole genome shotgun (WGS) entry which is preliminary data.</text>
</comment>
<evidence type="ECO:0000313" key="1">
    <source>
        <dbReference type="EMBL" id="MZP28658.1"/>
    </source>
</evidence>
<keyword evidence="2" id="KW-1185">Reference proteome</keyword>
<reference evidence="1 2" key="1">
    <citation type="submission" date="2020-01" db="EMBL/GenBank/DDBJ databases">
        <title>Whole-genome sequence of Heliobacterium undosum DSM 13378.</title>
        <authorList>
            <person name="Kyndt J.A."/>
            <person name="Meyer T.E."/>
        </authorList>
    </citation>
    <scope>NUCLEOTIDE SEQUENCE [LARGE SCALE GENOMIC DNA]</scope>
    <source>
        <strain evidence="1 2">DSM 13378</strain>
    </source>
</reference>
<protein>
    <submittedName>
        <fullName evidence="1">Uncharacterized protein</fullName>
    </submittedName>
</protein>
<sequence length="77" mass="9288">MGKVIEYRKVLAQAEGEGRLFITFMNGITKQMKPGEQRKVHGLTRRDIYYYERLFKKLEVLKRWEAIDNKRNERKIA</sequence>
<name>A0A845L4H7_9FIRM</name>
<dbReference type="EMBL" id="WXEY01000002">
    <property type="protein sequence ID" value="MZP28658.1"/>
    <property type="molecule type" value="Genomic_DNA"/>
</dbReference>
<organism evidence="1 2">
    <name type="scientific">Heliomicrobium undosum</name>
    <dbReference type="NCBI Taxonomy" id="121734"/>
    <lineage>
        <taxon>Bacteria</taxon>
        <taxon>Bacillati</taxon>
        <taxon>Bacillota</taxon>
        <taxon>Clostridia</taxon>
        <taxon>Eubacteriales</taxon>
        <taxon>Heliobacteriaceae</taxon>
        <taxon>Heliomicrobium</taxon>
    </lineage>
</organism>
<dbReference type="OrthoDB" id="2085880at2"/>
<accession>A0A845L4H7</accession>
<proteinExistence type="predicted"/>
<dbReference type="RefSeq" id="WP_161254559.1">
    <property type="nucleotide sequence ID" value="NZ_WXEY01000002.1"/>
</dbReference>
<dbReference type="Proteomes" id="UP000463470">
    <property type="component" value="Unassembled WGS sequence"/>
</dbReference>
<gene>
    <name evidence="1" type="ORF">GTO91_02855</name>
</gene>